<accession>A0AAU9J280</accession>
<protein>
    <recommendedName>
        <fullName evidence="4">VWFA domain-containing protein</fullName>
    </recommendedName>
</protein>
<organism evidence="2 3">
    <name type="scientific">Blepharisma stoltei</name>
    <dbReference type="NCBI Taxonomy" id="1481888"/>
    <lineage>
        <taxon>Eukaryota</taxon>
        <taxon>Sar</taxon>
        <taxon>Alveolata</taxon>
        <taxon>Ciliophora</taxon>
        <taxon>Postciliodesmatophora</taxon>
        <taxon>Heterotrichea</taxon>
        <taxon>Heterotrichida</taxon>
        <taxon>Blepharismidae</taxon>
        <taxon>Blepharisma</taxon>
    </lineage>
</organism>
<dbReference type="Proteomes" id="UP001162131">
    <property type="component" value="Unassembled WGS sequence"/>
</dbReference>
<dbReference type="Gene3D" id="3.40.50.410">
    <property type="entry name" value="von Willebrand factor, type A domain"/>
    <property type="match status" value="1"/>
</dbReference>
<dbReference type="SUPFAM" id="SSF53300">
    <property type="entry name" value="vWA-like"/>
    <property type="match status" value="1"/>
</dbReference>
<gene>
    <name evidence="2" type="ORF">BSTOLATCC_MIC27547</name>
</gene>
<feature type="region of interest" description="Disordered" evidence="1">
    <location>
        <begin position="142"/>
        <end position="166"/>
    </location>
</feature>
<evidence type="ECO:0000313" key="2">
    <source>
        <dbReference type="EMBL" id="CAG9320975.1"/>
    </source>
</evidence>
<reference evidence="2" key="1">
    <citation type="submission" date="2021-09" db="EMBL/GenBank/DDBJ databases">
        <authorList>
            <consortium name="AG Swart"/>
            <person name="Singh M."/>
            <person name="Singh A."/>
            <person name="Seah K."/>
            <person name="Emmerich C."/>
        </authorList>
    </citation>
    <scope>NUCLEOTIDE SEQUENCE</scope>
    <source>
        <strain evidence="2">ATCC30299</strain>
    </source>
</reference>
<keyword evidence="3" id="KW-1185">Reference proteome</keyword>
<dbReference type="InterPro" id="IPR036465">
    <property type="entry name" value="vWFA_dom_sf"/>
</dbReference>
<evidence type="ECO:0000256" key="1">
    <source>
        <dbReference type="SAM" id="MobiDB-lite"/>
    </source>
</evidence>
<comment type="caution">
    <text evidence="2">The sequence shown here is derived from an EMBL/GenBank/DDBJ whole genome shotgun (WGS) entry which is preliminary data.</text>
</comment>
<evidence type="ECO:0008006" key="4">
    <source>
        <dbReference type="Google" id="ProtNLM"/>
    </source>
</evidence>
<evidence type="ECO:0000313" key="3">
    <source>
        <dbReference type="Proteomes" id="UP001162131"/>
    </source>
</evidence>
<dbReference type="AlphaFoldDB" id="A0AAU9J280"/>
<sequence length="176" mass="18773">MAVMSACGGDSCKAHRASNVDLSEIFERISIGIGIIKQTQAIGVTDCTNASLMIHEQSAPVLTMRRNRFAVLLNLDFSNSMDGANWNSLKSSVAMFLRSLQEGDIVSCLLFNHKVMLLSEMNIPACLPPASSSARNFSSPSYNPIQSSISPPKQASGKAINSGTDSSAVNCKCNLV</sequence>
<name>A0AAU9J280_9CILI</name>
<dbReference type="EMBL" id="CAJZBQ010000027">
    <property type="protein sequence ID" value="CAG9320975.1"/>
    <property type="molecule type" value="Genomic_DNA"/>
</dbReference>
<proteinExistence type="predicted"/>